<dbReference type="Proteomes" id="UP000464954">
    <property type="component" value="Chromosome"/>
</dbReference>
<protein>
    <submittedName>
        <fullName evidence="2">Methyltransferase domain-containing protein</fullName>
    </submittedName>
</protein>
<keyword evidence="2" id="KW-0808">Transferase</keyword>
<dbReference type="InterPro" id="IPR029063">
    <property type="entry name" value="SAM-dependent_MTases_sf"/>
</dbReference>
<evidence type="ECO:0000313" key="3">
    <source>
        <dbReference type="Proteomes" id="UP000464954"/>
    </source>
</evidence>
<dbReference type="RefSeq" id="WP_160628776.1">
    <property type="nucleotide sequence ID" value="NZ_CP047593.1"/>
</dbReference>
<reference evidence="2 3" key="1">
    <citation type="submission" date="2020-01" db="EMBL/GenBank/DDBJ databases">
        <title>Ponticoccus aerotolerans gen. nov., sp. nov., an anaerobic bacterium and proposal of Ponticoccusceae fam. nov., Ponticoccusles ord. nov. and Ponticoccuse classis nov. in the phylum Kiritimatiellaeota.</title>
        <authorList>
            <person name="Zhou L.Y."/>
            <person name="Du Z.J."/>
        </authorList>
    </citation>
    <scope>NUCLEOTIDE SEQUENCE [LARGE SCALE GENOMIC DNA]</scope>
    <source>
        <strain evidence="2 3">S-5007</strain>
    </source>
</reference>
<dbReference type="Pfam" id="PF13649">
    <property type="entry name" value="Methyltransf_25"/>
    <property type="match status" value="1"/>
</dbReference>
<dbReference type="PANTHER" id="PTHR42912">
    <property type="entry name" value="METHYLTRANSFERASE"/>
    <property type="match status" value="1"/>
</dbReference>
<dbReference type="EMBL" id="CP047593">
    <property type="protein sequence ID" value="QHI69594.1"/>
    <property type="molecule type" value="Genomic_DNA"/>
</dbReference>
<dbReference type="InterPro" id="IPR050508">
    <property type="entry name" value="Methyltransf_Superfamily"/>
</dbReference>
<keyword evidence="3" id="KW-1185">Reference proteome</keyword>
<dbReference type="CDD" id="cd02440">
    <property type="entry name" value="AdoMet_MTases"/>
    <property type="match status" value="1"/>
</dbReference>
<keyword evidence="2" id="KW-0489">Methyltransferase</keyword>
<gene>
    <name evidence="2" type="ORF">GT409_09035</name>
</gene>
<dbReference type="AlphaFoldDB" id="A0A6P1MAL4"/>
<dbReference type="Gene3D" id="3.40.50.150">
    <property type="entry name" value="Vaccinia Virus protein VP39"/>
    <property type="match status" value="1"/>
</dbReference>
<evidence type="ECO:0000313" key="2">
    <source>
        <dbReference type="EMBL" id="QHI69594.1"/>
    </source>
</evidence>
<organism evidence="2 3">
    <name type="scientific">Tichowtungia aerotolerans</name>
    <dbReference type="NCBI Taxonomy" id="2697043"/>
    <lineage>
        <taxon>Bacteria</taxon>
        <taxon>Pseudomonadati</taxon>
        <taxon>Kiritimatiellota</taxon>
        <taxon>Tichowtungiia</taxon>
        <taxon>Tichowtungiales</taxon>
        <taxon>Tichowtungiaceae</taxon>
        <taxon>Tichowtungia</taxon>
    </lineage>
</organism>
<dbReference type="KEGG" id="taer:GT409_09035"/>
<proteinExistence type="predicted"/>
<dbReference type="GO" id="GO:0032259">
    <property type="term" value="P:methylation"/>
    <property type="evidence" value="ECO:0007669"/>
    <property type="project" value="UniProtKB-KW"/>
</dbReference>
<dbReference type="InterPro" id="IPR041698">
    <property type="entry name" value="Methyltransf_25"/>
</dbReference>
<dbReference type="GO" id="GO:0008168">
    <property type="term" value="F:methyltransferase activity"/>
    <property type="evidence" value="ECO:0007669"/>
    <property type="project" value="UniProtKB-KW"/>
</dbReference>
<dbReference type="SUPFAM" id="SSF53335">
    <property type="entry name" value="S-adenosyl-L-methionine-dependent methyltransferases"/>
    <property type="match status" value="1"/>
</dbReference>
<feature type="domain" description="Methyltransferase" evidence="1">
    <location>
        <begin position="58"/>
        <end position="156"/>
    </location>
</feature>
<accession>A0A6P1MAL4</accession>
<name>A0A6P1MAL4_9BACT</name>
<evidence type="ECO:0000259" key="1">
    <source>
        <dbReference type="Pfam" id="PF13649"/>
    </source>
</evidence>
<sequence length="227" mass="25304">MHKKQHPRSAVARQTEGITLDHAAPVYDLLAPIMTLGLERRFHRMVIRQLALRGDEQVLDIGCGTGTLTRDIAAALSDKTNSCCTGLDAAEKMIAAARKKAAGIRNIQFDAAIAERLPYADRTFDAAVSTFFFHHIHFELKKKVLAETARVLKPGGRMMIVDVDIPTSLFGTLCARSGHWLFQQNEIAENIEGRLRDAMDKSSFSWRAVSHHSGYITVFELNKEESL</sequence>